<evidence type="ECO:0000313" key="1">
    <source>
        <dbReference type="EMBL" id="GGY71013.1"/>
    </source>
</evidence>
<dbReference type="EMBL" id="BMUU01000025">
    <property type="protein sequence ID" value="GGY71013.1"/>
    <property type="molecule type" value="Genomic_DNA"/>
</dbReference>
<name>A0ABQ3AZ40_9ACTN</name>
<reference evidence="2" key="1">
    <citation type="journal article" date="2019" name="Int. J. Syst. Evol. Microbiol.">
        <title>The Global Catalogue of Microorganisms (GCM) 10K type strain sequencing project: providing services to taxonomists for standard genome sequencing and annotation.</title>
        <authorList>
            <consortium name="The Broad Institute Genomics Platform"/>
            <consortium name="The Broad Institute Genome Sequencing Center for Infectious Disease"/>
            <person name="Wu L."/>
            <person name="Ma J."/>
        </authorList>
    </citation>
    <scope>NUCLEOTIDE SEQUENCE [LARGE SCALE GENOMIC DNA]</scope>
    <source>
        <strain evidence="2">JCM 4594</strain>
    </source>
</reference>
<keyword evidence="2" id="KW-1185">Reference proteome</keyword>
<organism evidence="1 2">
    <name type="scientific">Streptomyces xanthochromogenes</name>
    <dbReference type="NCBI Taxonomy" id="67384"/>
    <lineage>
        <taxon>Bacteria</taxon>
        <taxon>Bacillati</taxon>
        <taxon>Actinomycetota</taxon>
        <taxon>Actinomycetes</taxon>
        <taxon>Kitasatosporales</taxon>
        <taxon>Streptomycetaceae</taxon>
        <taxon>Streptomyces</taxon>
    </lineage>
</organism>
<accession>A0ABQ3AZ40</accession>
<gene>
    <name evidence="1" type="ORF">GCM10010326_76480</name>
</gene>
<proteinExistence type="predicted"/>
<protein>
    <submittedName>
        <fullName evidence="1">Uncharacterized protein</fullName>
    </submittedName>
</protein>
<dbReference type="Proteomes" id="UP000600946">
    <property type="component" value="Unassembled WGS sequence"/>
</dbReference>
<evidence type="ECO:0000313" key="2">
    <source>
        <dbReference type="Proteomes" id="UP000600946"/>
    </source>
</evidence>
<sequence length="91" mass="9160">MSAGVCLLVGRVVFGTGEVVRDEHAGPFTSFRLVGGGDGDLGVRLGGKVGDGREDGISAVGVDEVDQGLQVASGRVAGGVVLQIGPRRERG</sequence>
<comment type="caution">
    <text evidence="1">The sequence shown here is derived from an EMBL/GenBank/DDBJ whole genome shotgun (WGS) entry which is preliminary data.</text>
</comment>